<evidence type="ECO:0000313" key="2">
    <source>
        <dbReference type="Proteomes" id="UP001607302"/>
    </source>
</evidence>
<dbReference type="EMBL" id="JAUDFV010000147">
    <property type="protein sequence ID" value="KAL2720328.1"/>
    <property type="molecule type" value="Genomic_DNA"/>
</dbReference>
<sequence>MYLISTVNRNFDIIRRTFAMNNYSIINRRLEFKINISTMADIERAELTQAFRSFVWNDMISDTCIKYRNTRHVQRVARIR</sequence>
<accession>A0ABD2AI84</accession>
<protein>
    <submittedName>
        <fullName evidence="1">Uncharacterized protein</fullName>
    </submittedName>
</protein>
<evidence type="ECO:0000313" key="1">
    <source>
        <dbReference type="EMBL" id="KAL2720328.1"/>
    </source>
</evidence>
<organism evidence="1 2">
    <name type="scientific">Vespula squamosa</name>
    <name type="common">Southern yellow jacket</name>
    <name type="synonym">Wasp</name>
    <dbReference type="NCBI Taxonomy" id="30214"/>
    <lineage>
        <taxon>Eukaryota</taxon>
        <taxon>Metazoa</taxon>
        <taxon>Ecdysozoa</taxon>
        <taxon>Arthropoda</taxon>
        <taxon>Hexapoda</taxon>
        <taxon>Insecta</taxon>
        <taxon>Pterygota</taxon>
        <taxon>Neoptera</taxon>
        <taxon>Endopterygota</taxon>
        <taxon>Hymenoptera</taxon>
        <taxon>Apocrita</taxon>
        <taxon>Aculeata</taxon>
        <taxon>Vespoidea</taxon>
        <taxon>Vespidae</taxon>
        <taxon>Vespinae</taxon>
        <taxon>Vespula</taxon>
    </lineage>
</organism>
<gene>
    <name evidence="1" type="ORF">V1478_010594</name>
</gene>
<reference evidence="1 2" key="1">
    <citation type="journal article" date="2024" name="Ann. Entomol. Soc. Am.">
        <title>Genomic analyses of the southern and eastern yellowjacket wasps (Hymenoptera: Vespidae) reveal evolutionary signatures of social life.</title>
        <authorList>
            <person name="Catto M.A."/>
            <person name="Caine P.B."/>
            <person name="Orr S.E."/>
            <person name="Hunt B.G."/>
            <person name="Goodisman M.A.D."/>
        </authorList>
    </citation>
    <scope>NUCLEOTIDE SEQUENCE [LARGE SCALE GENOMIC DNA]</scope>
    <source>
        <strain evidence="1">233</strain>
        <tissue evidence="1">Head and thorax</tissue>
    </source>
</reference>
<dbReference type="AlphaFoldDB" id="A0ABD2AI84"/>
<dbReference type="Proteomes" id="UP001607302">
    <property type="component" value="Unassembled WGS sequence"/>
</dbReference>
<comment type="caution">
    <text evidence="1">The sequence shown here is derived from an EMBL/GenBank/DDBJ whole genome shotgun (WGS) entry which is preliminary data.</text>
</comment>
<keyword evidence="2" id="KW-1185">Reference proteome</keyword>
<proteinExistence type="predicted"/>
<name>A0ABD2AI84_VESSQ</name>